<dbReference type="RefSeq" id="WP_142601343.1">
    <property type="nucleotide sequence ID" value="NZ_FXSZ01000001.1"/>
</dbReference>
<dbReference type="Pfam" id="PF03572">
    <property type="entry name" value="Peptidase_S41"/>
    <property type="match status" value="1"/>
</dbReference>
<sequence>MHQKKYTLSKLLTTTLVVLFVNSLFFTGCKKDSGSAPTTKGDARDTVLAINRDVYLWYEVIPSNFNAHNYTDPQGVQAAIRALQPLDRFSFVLTDEEYQQRFVQGQDPGSYGMTFHFENDQTLRVATALTSSSAYANGVRRGWKIAQMNGIAATRTNIDALNNLLNAGAPIKFSFIDPNNVAKDLTIATATLSDDEVMHRSVIQQGGKKIGYLVYNSFLTKLENPGTPNEKVVHPGLNEAFGYFQAQGISDLIIDLRYNGGGYVSVAQQMVNSILSPSANGQVMFKYEFNNKLAGPPYNFNTTINVDKSDPGNPPSLGTINKLVFIVGHGTASASELTINSLKPYFTDLKMVGSTTYGKPVGFQAIETNTTPNFWDFPIMFKTVNKLGNSDYYDGFTPDKAQPDLANKDWGDVSEACLNDALQYIVNGSFPASTKATEAAAKAELGRQLPDTRFKGMIK</sequence>
<evidence type="ECO:0000313" key="3">
    <source>
        <dbReference type="Proteomes" id="UP000315971"/>
    </source>
</evidence>
<dbReference type="GO" id="GO:0004175">
    <property type="term" value="F:endopeptidase activity"/>
    <property type="evidence" value="ECO:0007669"/>
    <property type="project" value="TreeGrafter"/>
</dbReference>
<proteinExistence type="predicted"/>
<dbReference type="GO" id="GO:0007165">
    <property type="term" value="P:signal transduction"/>
    <property type="evidence" value="ECO:0007669"/>
    <property type="project" value="TreeGrafter"/>
</dbReference>
<dbReference type="PROSITE" id="PS51257">
    <property type="entry name" value="PROKAR_LIPOPROTEIN"/>
    <property type="match status" value="1"/>
</dbReference>
<keyword evidence="2" id="KW-0378">Hydrolase</keyword>
<name>A0A521B205_9SPHI</name>
<dbReference type="Gene3D" id="2.30.42.10">
    <property type="match status" value="1"/>
</dbReference>
<dbReference type="PANTHER" id="PTHR32060:SF30">
    <property type="entry name" value="CARBOXY-TERMINAL PROCESSING PROTEASE CTPA"/>
    <property type="match status" value="1"/>
</dbReference>
<dbReference type="OrthoDB" id="7168509at2"/>
<dbReference type="Proteomes" id="UP000315971">
    <property type="component" value="Unassembled WGS sequence"/>
</dbReference>
<dbReference type="Gene3D" id="3.90.226.10">
    <property type="entry name" value="2-enoyl-CoA Hydratase, Chain A, domain 1"/>
    <property type="match status" value="1"/>
</dbReference>
<evidence type="ECO:0000259" key="1">
    <source>
        <dbReference type="Pfam" id="PF03572"/>
    </source>
</evidence>
<organism evidence="2 3">
    <name type="scientific">Solitalea koreensis</name>
    <dbReference type="NCBI Taxonomy" id="543615"/>
    <lineage>
        <taxon>Bacteria</taxon>
        <taxon>Pseudomonadati</taxon>
        <taxon>Bacteroidota</taxon>
        <taxon>Sphingobacteriia</taxon>
        <taxon>Sphingobacteriales</taxon>
        <taxon>Sphingobacteriaceae</taxon>
        <taxon>Solitalea</taxon>
    </lineage>
</organism>
<dbReference type="SUPFAM" id="SSF52096">
    <property type="entry name" value="ClpP/crotonase"/>
    <property type="match status" value="1"/>
</dbReference>
<reference evidence="2 3" key="1">
    <citation type="submission" date="2017-05" db="EMBL/GenBank/DDBJ databases">
        <authorList>
            <person name="Varghese N."/>
            <person name="Submissions S."/>
        </authorList>
    </citation>
    <scope>NUCLEOTIDE SEQUENCE [LARGE SCALE GENOMIC DNA]</scope>
    <source>
        <strain evidence="2 3">DSM 21342</strain>
    </source>
</reference>
<dbReference type="Gene3D" id="3.30.750.170">
    <property type="match status" value="1"/>
</dbReference>
<dbReference type="PANTHER" id="PTHR32060">
    <property type="entry name" value="TAIL-SPECIFIC PROTEASE"/>
    <property type="match status" value="1"/>
</dbReference>
<dbReference type="CDD" id="cd07561">
    <property type="entry name" value="Peptidase_S41_CPP_like"/>
    <property type="match status" value="1"/>
</dbReference>
<dbReference type="GO" id="GO:0008236">
    <property type="term" value="F:serine-type peptidase activity"/>
    <property type="evidence" value="ECO:0007669"/>
    <property type="project" value="InterPro"/>
</dbReference>
<protein>
    <submittedName>
        <fullName evidence="2">C-terminal processing protease CtpA/Prc, contains a PDZ domain</fullName>
    </submittedName>
</protein>
<dbReference type="InterPro" id="IPR029045">
    <property type="entry name" value="ClpP/crotonase-like_dom_sf"/>
</dbReference>
<feature type="domain" description="Tail specific protease" evidence="1">
    <location>
        <begin position="209"/>
        <end position="366"/>
    </location>
</feature>
<dbReference type="InterPro" id="IPR005151">
    <property type="entry name" value="Tail-specific_protease"/>
</dbReference>
<keyword evidence="2" id="KW-0645">Protease</keyword>
<keyword evidence="3" id="KW-1185">Reference proteome</keyword>
<dbReference type="AlphaFoldDB" id="A0A521B205"/>
<gene>
    <name evidence="2" type="ORF">SAMN06265350_101622</name>
</gene>
<evidence type="ECO:0000313" key="2">
    <source>
        <dbReference type="EMBL" id="SMO41134.1"/>
    </source>
</evidence>
<dbReference type="EMBL" id="FXSZ01000001">
    <property type="protein sequence ID" value="SMO41134.1"/>
    <property type="molecule type" value="Genomic_DNA"/>
</dbReference>
<dbReference type="InterPro" id="IPR036034">
    <property type="entry name" value="PDZ_sf"/>
</dbReference>
<dbReference type="GO" id="GO:0030288">
    <property type="term" value="C:outer membrane-bounded periplasmic space"/>
    <property type="evidence" value="ECO:0007669"/>
    <property type="project" value="TreeGrafter"/>
</dbReference>
<accession>A0A521B205</accession>
<dbReference type="GO" id="GO:0006508">
    <property type="term" value="P:proteolysis"/>
    <property type="evidence" value="ECO:0007669"/>
    <property type="project" value="UniProtKB-KW"/>
</dbReference>